<evidence type="ECO:0000256" key="3">
    <source>
        <dbReference type="ARBA" id="ARBA00022679"/>
    </source>
</evidence>
<evidence type="ECO:0000259" key="4">
    <source>
        <dbReference type="Pfam" id="PF00535"/>
    </source>
</evidence>
<sequence>MSISVVIPTYKNKLLFLENLKNNLKYLADCEIIIVNDDPADSPQEDLRQFANVRLFENSSRLGFGASVNIGVDKAKGDYVLLLNNDVILENDHFKEVIKLFEKDSALFAVSFAQREKDGSLTGKNEIYWQNGFIRHRQAAQFTDGDTAWAEGGSSLIVKALFQKLGGFDSLYTPFYWEDIDLSYRAWKAGYKIWFVSQPIGLHHHATTIAKYFTTGEIKTISFRNQFIFIWKNITDYRLLLEHLRTLPKALFQTIIKGQWEFLWGFLAALTRLPLILFRRRTCEQFKQISDHEILARFKK</sequence>
<dbReference type="InterPro" id="IPR001173">
    <property type="entry name" value="Glyco_trans_2-like"/>
</dbReference>
<dbReference type="AlphaFoldDB" id="A0A1F7I564"/>
<proteinExistence type="inferred from homology"/>
<feature type="domain" description="Glycosyltransferase 2-like" evidence="4">
    <location>
        <begin position="4"/>
        <end position="164"/>
    </location>
</feature>
<dbReference type="PANTHER" id="PTHR43179:SF12">
    <property type="entry name" value="GALACTOFURANOSYLTRANSFERASE GLFT2"/>
    <property type="match status" value="1"/>
</dbReference>
<gene>
    <name evidence="5" type="ORF">A3F03_00640</name>
</gene>
<name>A0A1F7I564_9BACT</name>
<accession>A0A1F7I564</accession>
<dbReference type="PANTHER" id="PTHR43179">
    <property type="entry name" value="RHAMNOSYLTRANSFERASE WBBL"/>
    <property type="match status" value="1"/>
</dbReference>
<organism evidence="5 6">
    <name type="scientific">Candidatus Roizmanbacteria bacterium RIFCSPHIGHO2_12_FULL_41_11</name>
    <dbReference type="NCBI Taxonomy" id="1802052"/>
    <lineage>
        <taxon>Bacteria</taxon>
        <taxon>Candidatus Roizmaniibacteriota</taxon>
    </lineage>
</organism>
<keyword evidence="3" id="KW-0808">Transferase</keyword>
<dbReference type="Proteomes" id="UP000176803">
    <property type="component" value="Unassembled WGS sequence"/>
</dbReference>
<dbReference type="SUPFAM" id="SSF53448">
    <property type="entry name" value="Nucleotide-diphospho-sugar transferases"/>
    <property type="match status" value="1"/>
</dbReference>
<comment type="similarity">
    <text evidence="1">Belongs to the glycosyltransferase 2 family.</text>
</comment>
<comment type="caution">
    <text evidence="5">The sequence shown here is derived from an EMBL/GenBank/DDBJ whole genome shotgun (WGS) entry which is preliminary data.</text>
</comment>
<dbReference type="Gene3D" id="3.90.550.10">
    <property type="entry name" value="Spore Coat Polysaccharide Biosynthesis Protein SpsA, Chain A"/>
    <property type="match status" value="1"/>
</dbReference>
<dbReference type="GO" id="GO:0016757">
    <property type="term" value="F:glycosyltransferase activity"/>
    <property type="evidence" value="ECO:0007669"/>
    <property type="project" value="UniProtKB-KW"/>
</dbReference>
<keyword evidence="2" id="KW-0328">Glycosyltransferase</keyword>
<evidence type="ECO:0000313" key="5">
    <source>
        <dbReference type="EMBL" id="OGK38517.1"/>
    </source>
</evidence>
<reference evidence="5 6" key="1">
    <citation type="journal article" date="2016" name="Nat. Commun.">
        <title>Thousands of microbial genomes shed light on interconnected biogeochemical processes in an aquifer system.</title>
        <authorList>
            <person name="Anantharaman K."/>
            <person name="Brown C.T."/>
            <person name="Hug L.A."/>
            <person name="Sharon I."/>
            <person name="Castelle C.J."/>
            <person name="Probst A.J."/>
            <person name="Thomas B.C."/>
            <person name="Singh A."/>
            <person name="Wilkins M.J."/>
            <person name="Karaoz U."/>
            <person name="Brodie E.L."/>
            <person name="Williams K.H."/>
            <person name="Hubbard S.S."/>
            <person name="Banfield J.F."/>
        </authorList>
    </citation>
    <scope>NUCLEOTIDE SEQUENCE [LARGE SCALE GENOMIC DNA]</scope>
</reference>
<dbReference type="Pfam" id="PF00535">
    <property type="entry name" value="Glycos_transf_2"/>
    <property type="match status" value="1"/>
</dbReference>
<protein>
    <recommendedName>
        <fullName evidence="4">Glycosyltransferase 2-like domain-containing protein</fullName>
    </recommendedName>
</protein>
<dbReference type="EMBL" id="MGAC01000010">
    <property type="protein sequence ID" value="OGK38517.1"/>
    <property type="molecule type" value="Genomic_DNA"/>
</dbReference>
<evidence type="ECO:0000313" key="6">
    <source>
        <dbReference type="Proteomes" id="UP000176803"/>
    </source>
</evidence>
<evidence type="ECO:0000256" key="2">
    <source>
        <dbReference type="ARBA" id="ARBA00022676"/>
    </source>
</evidence>
<evidence type="ECO:0000256" key="1">
    <source>
        <dbReference type="ARBA" id="ARBA00006739"/>
    </source>
</evidence>
<dbReference type="InterPro" id="IPR029044">
    <property type="entry name" value="Nucleotide-diphossugar_trans"/>
</dbReference>